<dbReference type="PANTHER" id="PTHR11638:SF155">
    <property type="entry name" value="CHAPERONE PROTEIN CLPC1, CHLOROPLASTIC-LIKE"/>
    <property type="match status" value="1"/>
</dbReference>
<dbReference type="PANTHER" id="PTHR11638">
    <property type="entry name" value="ATP-DEPENDENT CLP PROTEASE"/>
    <property type="match status" value="1"/>
</dbReference>
<dbReference type="Pfam" id="PF07724">
    <property type="entry name" value="AAA_2"/>
    <property type="match status" value="1"/>
</dbReference>
<dbReference type="Gene3D" id="3.40.50.300">
    <property type="entry name" value="P-loop containing nucleotide triphosphate hydrolases"/>
    <property type="match status" value="3"/>
</dbReference>
<dbReference type="InterPro" id="IPR050130">
    <property type="entry name" value="ClpA_ClpB"/>
</dbReference>
<evidence type="ECO:0000256" key="1">
    <source>
        <dbReference type="ARBA" id="ARBA00022737"/>
    </source>
</evidence>
<dbReference type="GO" id="GO:0016887">
    <property type="term" value="F:ATP hydrolysis activity"/>
    <property type="evidence" value="ECO:0007669"/>
    <property type="project" value="InterPro"/>
</dbReference>
<keyword evidence="7" id="KW-1185">Reference proteome</keyword>
<dbReference type="SMART" id="SM00382">
    <property type="entry name" value="AAA"/>
    <property type="match status" value="1"/>
</dbReference>
<dbReference type="InterPro" id="IPR027417">
    <property type="entry name" value="P-loop_NTPase"/>
</dbReference>
<sequence length="397" mass="44971">MLDIYGTDLTQLAEQNKLDPILCKRRKNNSCLISDPSVGKTMIAEGLEQNIAKSRVLFKLLQKKIDEVNGSEGEIILFIDEAHTLVGVGSGGQALDATNILKPTLAKGELKKYIEKDPALKRRFQPVDVLEPSIEKAIEILKCLSKKCEAHHHVQYSNNALIVYYLPDKAIDLIDDAGARVQLHLPRISLTWKKHRESIIEQNDAVKAISMMRIYMSEYMEKHMVGHHKGGQLTEVVRRRPYNLVLFDEIEKILDDGWLTDSKGRTVDFNDTLIIMTSNIGGSLITQTKIQLGFEQVKNLFLNRLDKVIVFKQLSKPQLRKIVDIRLEEVYKMVKDAKNINVEVAKELKEKLVEEGFRPGYGARPMRRVIVSLLEDNVADMILEGTIVEGDTMSIGI</sequence>
<evidence type="ECO:0000256" key="2">
    <source>
        <dbReference type="ARBA" id="ARBA00022741"/>
    </source>
</evidence>
<dbReference type="GO" id="GO:0005737">
    <property type="term" value="C:cytoplasm"/>
    <property type="evidence" value="ECO:0007669"/>
    <property type="project" value="TreeGrafter"/>
</dbReference>
<evidence type="ECO:0000313" key="7">
    <source>
        <dbReference type="Proteomes" id="UP001168098"/>
    </source>
</evidence>
<gene>
    <name evidence="6" type="ORF">PVL29_015695</name>
</gene>
<dbReference type="InterPro" id="IPR041546">
    <property type="entry name" value="ClpA/ClpB_AAA_lid"/>
</dbReference>
<dbReference type="AlphaFoldDB" id="A0AA39DK57"/>
<dbReference type="Proteomes" id="UP001168098">
    <property type="component" value="Unassembled WGS sequence"/>
</dbReference>
<accession>A0AA39DK57</accession>
<reference evidence="6 7" key="1">
    <citation type="journal article" date="2023" name="BMC Biotechnol.">
        <title>Vitis rotundifolia cv Carlos genome sequencing.</title>
        <authorList>
            <person name="Huff M."/>
            <person name="Hulse-Kemp A."/>
            <person name="Scheffler B."/>
            <person name="Youngblood R."/>
            <person name="Simpson S."/>
            <person name="Babiker E."/>
            <person name="Staton M."/>
        </authorList>
    </citation>
    <scope>NUCLEOTIDE SEQUENCE [LARGE SCALE GENOMIC DNA]</scope>
    <source>
        <tissue evidence="6">Leaf</tissue>
    </source>
</reference>
<comment type="caution">
    <text evidence="6">The sequence shown here is derived from an EMBL/GenBank/DDBJ whole genome shotgun (WGS) entry which is preliminary data.</text>
</comment>
<name>A0AA39DK57_VITRO</name>
<keyword evidence="2" id="KW-0547">Nucleotide-binding</keyword>
<evidence type="ECO:0000256" key="3">
    <source>
        <dbReference type="ARBA" id="ARBA00022840"/>
    </source>
</evidence>
<dbReference type="GO" id="GO:0005524">
    <property type="term" value="F:ATP binding"/>
    <property type="evidence" value="ECO:0007669"/>
    <property type="project" value="UniProtKB-KW"/>
</dbReference>
<evidence type="ECO:0008006" key="8">
    <source>
        <dbReference type="Google" id="ProtNLM"/>
    </source>
</evidence>
<dbReference type="Pfam" id="PF10431">
    <property type="entry name" value="ClpB_D2-small"/>
    <property type="match status" value="1"/>
</dbReference>
<feature type="domain" description="Clp ATPase C-terminal" evidence="5">
    <location>
        <begin position="314"/>
        <end position="397"/>
    </location>
</feature>
<dbReference type="EMBL" id="JARBHA010000012">
    <property type="protein sequence ID" value="KAJ9686949.1"/>
    <property type="molecule type" value="Genomic_DNA"/>
</dbReference>
<proteinExistence type="predicted"/>
<dbReference type="Pfam" id="PF17871">
    <property type="entry name" value="AAA_lid_9"/>
    <property type="match status" value="1"/>
</dbReference>
<keyword evidence="1" id="KW-0677">Repeat</keyword>
<dbReference type="InterPro" id="IPR019489">
    <property type="entry name" value="Clp_ATPase_C"/>
</dbReference>
<dbReference type="InterPro" id="IPR003593">
    <property type="entry name" value="AAA+_ATPase"/>
</dbReference>
<evidence type="ECO:0000313" key="6">
    <source>
        <dbReference type="EMBL" id="KAJ9686949.1"/>
    </source>
</evidence>
<dbReference type="SMART" id="SM01086">
    <property type="entry name" value="ClpB_D2-small"/>
    <property type="match status" value="1"/>
</dbReference>
<dbReference type="InterPro" id="IPR003959">
    <property type="entry name" value="ATPase_AAA_core"/>
</dbReference>
<evidence type="ECO:0000259" key="5">
    <source>
        <dbReference type="SMART" id="SM01086"/>
    </source>
</evidence>
<dbReference type="GO" id="GO:0034605">
    <property type="term" value="P:cellular response to heat"/>
    <property type="evidence" value="ECO:0007669"/>
    <property type="project" value="TreeGrafter"/>
</dbReference>
<keyword evidence="3" id="KW-0067">ATP-binding</keyword>
<feature type="domain" description="AAA+ ATPase" evidence="4">
    <location>
        <begin position="26"/>
        <end position="315"/>
    </location>
</feature>
<protein>
    <recommendedName>
        <fullName evidence="8">Clp ATPase C-terminal domain-containing protein</fullName>
    </recommendedName>
</protein>
<organism evidence="6 7">
    <name type="scientific">Vitis rotundifolia</name>
    <name type="common">Muscadine grape</name>
    <dbReference type="NCBI Taxonomy" id="103349"/>
    <lineage>
        <taxon>Eukaryota</taxon>
        <taxon>Viridiplantae</taxon>
        <taxon>Streptophyta</taxon>
        <taxon>Embryophyta</taxon>
        <taxon>Tracheophyta</taxon>
        <taxon>Spermatophyta</taxon>
        <taxon>Magnoliopsida</taxon>
        <taxon>eudicotyledons</taxon>
        <taxon>Gunneridae</taxon>
        <taxon>Pentapetalae</taxon>
        <taxon>rosids</taxon>
        <taxon>Vitales</taxon>
        <taxon>Vitaceae</taxon>
        <taxon>Viteae</taxon>
        <taxon>Vitis</taxon>
    </lineage>
</organism>
<dbReference type="SUPFAM" id="SSF52540">
    <property type="entry name" value="P-loop containing nucleoside triphosphate hydrolases"/>
    <property type="match status" value="2"/>
</dbReference>
<evidence type="ECO:0000259" key="4">
    <source>
        <dbReference type="SMART" id="SM00382"/>
    </source>
</evidence>
<dbReference type="Gene3D" id="1.10.8.60">
    <property type="match status" value="1"/>
</dbReference>